<dbReference type="Proteomes" id="UP000318405">
    <property type="component" value="Unassembled WGS sequence"/>
</dbReference>
<dbReference type="RefSeq" id="WP_143947870.1">
    <property type="nucleotide sequence ID" value="NZ_BAABMB010000002.1"/>
</dbReference>
<accession>A0A556AU24</accession>
<dbReference type="AlphaFoldDB" id="A0A556AU24"/>
<keyword evidence="3" id="KW-1185">Reference proteome</keyword>
<dbReference type="EMBL" id="VLTJ01000016">
    <property type="protein sequence ID" value="TSH96420.1"/>
    <property type="molecule type" value="Genomic_DNA"/>
</dbReference>
<evidence type="ECO:0000313" key="3">
    <source>
        <dbReference type="Proteomes" id="UP000318405"/>
    </source>
</evidence>
<protein>
    <submittedName>
        <fullName evidence="2">Uncharacterized protein</fullName>
    </submittedName>
</protein>
<feature type="region of interest" description="Disordered" evidence="1">
    <location>
        <begin position="254"/>
        <end position="285"/>
    </location>
</feature>
<comment type="caution">
    <text evidence="2">The sequence shown here is derived from an EMBL/GenBank/DDBJ whole genome shotgun (WGS) entry which is preliminary data.</text>
</comment>
<gene>
    <name evidence="2" type="ORF">FOZ76_09285</name>
</gene>
<reference evidence="2 3" key="1">
    <citation type="submission" date="2019-07" db="EMBL/GenBank/DDBJ databases">
        <title>Qingshengfaniella alkalisoli gen. nov., sp. nov., isolated from saline soil.</title>
        <authorList>
            <person name="Xu L."/>
            <person name="Huang X.-X."/>
            <person name="Sun J.-Q."/>
        </authorList>
    </citation>
    <scope>NUCLEOTIDE SEQUENCE [LARGE SCALE GENOMIC DNA]</scope>
    <source>
        <strain evidence="2 3">DSM 27279</strain>
    </source>
</reference>
<evidence type="ECO:0000313" key="2">
    <source>
        <dbReference type="EMBL" id="TSH96420.1"/>
    </source>
</evidence>
<organism evidence="2 3">
    <name type="scientific">Verticiella sediminum</name>
    <dbReference type="NCBI Taxonomy" id="1247510"/>
    <lineage>
        <taxon>Bacteria</taxon>
        <taxon>Pseudomonadati</taxon>
        <taxon>Pseudomonadota</taxon>
        <taxon>Betaproteobacteria</taxon>
        <taxon>Burkholderiales</taxon>
        <taxon>Alcaligenaceae</taxon>
        <taxon>Verticiella</taxon>
    </lineage>
</organism>
<proteinExistence type="predicted"/>
<sequence>MSGLSVSPGAVRPYVGAALCALAFATPALALDQGFPLRDALAHLPRVLLEQTVAQPAYFVDVSAALQTAPAQATPAELVRRMQVGGGLRAVQALASGGATVWQQAAGIAPSDLHYLVAFGKPAARTTVWGLGSAASVAQLMHALPAKGFSPYAANGLREGLANGEPMVLDLSRREPDNPWLGARGQTSIVAPLDTGVVQAGTPQAASLVQQARLTDSLAAHPALSPALGVLQQVAQEDGTRVIQALVLRPSDLALEPDTPAERATQARLRGAPNPPAEPAGERVPPYEAGIVADLQGSRAPEVGVALSYRDCVAATAAGEVLARAWQAGNPAGSAREPQGRPRADATVTVSITTREEQDGCAVLARLTEAGGERSANPVFDAVATAIDNDDLRILRLAPTAP</sequence>
<dbReference type="OrthoDB" id="8649670at2"/>
<name>A0A556AU24_9BURK</name>
<evidence type="ECO:0000256" key="1">
    <source>
        <dbReference type="SAM" id="MobiDB-lite"/>
    </source>
</evidence>